<keyword evidence="2" id="KW-1133">Transmembrane helix</keyword>
<proteinExistence type="predicted"/>
<keyword evidence="4" id="KW-1185">Reference proteome</keyword>
<name>A0A074Z9C5_AURSE</name>
<evidence type="ECO:0000313" key="3">
    <source>
        <dbReference type="EMBL" id="KEQ95431.1"/>
    </source>
</evidence>
<dbReference type="HOGENOM" id="CLU_1660388_0_0_1"/>
<feature type="region of interest" description="Disordered" evidence="1">
    <location>
        <begin position="128"/>
        <end position="159"/>
    </location>
</feature>
<dbReference type="InParanoid" id="A0A074Z9C5"/>
<dbReference type="EMBL" id="KL584759">
    <property type="protein sequence ID" value="KEQ95431.1"/>
    <property type="molecule type" value="Genomic_DNA"/>
</dbReference>
<dbReference type="RefSeq" id="XP_013343745.1">
    <property type="nucleotide sequence ID" value="XM_013488291.1"/>
</dbReference>
<protein>
    <submittedName>
        <fullName evidence="3">Uncharacterized protein</fullName>
    </submittedName>
</protein>
<evidence type="ECO:0000256" key="2">
    <source>
        <dbReference type="SAM" id="Phobius"/>
    </source>
</evidence>
<keyword evidence="2" id="KW-0472">Membrane</keyword>
<dbReference type="Proteomes" id="UP000030641">
    <property type="component" value="Unassembled WGS sequence"/>
</dbReference>
<sequence>MMILSGTLGLHTTLLLGLIFTVWFYADELASWKLRKKLEQVDRRMQLKTGEGIPQQKSDNSISTSLNIDKFLATKDSRFDLSDTPWSAVNMKSPTANEDYSASTSSKFKSKVCDAVMTPTESVFSQKSSRAAGSNWYSPRIQTGGVVSNKTKASATEDK</sequence>
<dbReference type="OrthoDB" id="10451735at2759"/>
<gene>
    <name evidence="3" type="ORF">AUEXF2481DRAFT_5036</name>
</gene>
<dbReference type="AlphaFoldDB" id="A0A074Z9C5"/>
<evidence type="ECO:0000313" key="4">
    <source>
        <dbReference type="Proteomes" id="UP000030641"/>
    </source>
</evidence>
<organism evidence="3 4">
    <name type="scientific">Aureobasidium subglaciale (strain EXF-2481)</name>
    <name type="common">Aureobasidium pullulans var. subglaciale</name>
    <dbReference type="NCBI Taxonomy" id="1043005"/>
    <lineage>
        <taxon>Eukaryota</taxon>
        <taxon>Fungi</taxon>
        <taxon>Dikarya</taxon>
        <taxon>Ascomycota</taxon>
        <taxon>Pezizomycotina</taxon>
        <taxon>Dothideomycetes</taxon>
        <taxon>Dothideomycetidae</taxon>
        <taxon>Dothideales</taxon>
        <taxon>Saccotheciaceae</taxon>
        <taxon>Aureobasidium</taxon>
    </lineage>
</organism>
<reference evidence="3 4" key="1">
    <citation type="journal article" date="2014" name="BMC Genomics">
        <title>Genome sequencing of four Aureobasidium pullulans varieties: biotechnological potential, stress tolerance, and description of new species.</title>
        <authorList>
            <person name="Gostin Ar C."/>
            <person name="Ohm R.A."/>
            <person name="Kogej T."/>
            <person name="Sonjak S."/>
            <person name="Turk M."/>
            <person name="Zajc J."/>
            <person name="Zalar P."/>
            <person name="Grube M."/>
            <person name="Sun H."/>
            <person name="Han J."/>
            <person name="Sharma A."/>
            <person name="Chiniquy J."/>
            <person name="Ngan C.Y."/>
            <person name="Lipzen A."/>
            <person name="Barry K."/>
            <person name="Grigoriev I.V."/>
            <person name="Gunde-Cimerman N."/>
        </authorList>
    </citation>
    <scope>NUCLEOTIDE SEQUENCE [LARGE SCALE GENOMIC DNA]</scope>
    <source>
        <strain evidence="3 4">EXF-2481</strain>
    </source>
</reference>
<feature type="transmembrane region" description="Helical" evidence="2">
    <location>
        <begin position="6"/>
        <end position="26"/>
    </location>
</feature>
<evidence type="ECO:0000256" key="1">
    <source>
        <dbReference type="SAM" id="MobiDB-lite"/>
    </source>
</evidence>
<accession>A0A074Z9C5</accession>
<dbReference type="GeneID" id="25368664"/>
<keyword evidence="2" id="KW-0812">Transmembrane</keyword>